<dbReference type="InterPro" id="IPR042099">
    <property type="entry name" value="ANL_N_sf"/>
</dbReference>
<feature type="region of interest" description="Disordered" evidence="5">
    <location>
        <begin position="82"/>
        <end position="135"/>
    </location>
</feature>
<dbReference type="PROSITE" id="PS50048">
    <property type="entry name" value="ZN2_CY6_FUNGAL_2"/>
    <property type="match status" value="1"/>
</dbReference>
<feature type="domain" description="Zn(2)-C6 fungal-type" evidence="6">
    <location>
        <begin position="41"/>
        <end position="71"/>
    </location>
</feature>
<dbReference type="PROSITE" id="PS00455">
    <property type="entry name" value="AMP_BINDING"/>
    <property type="match status" value="1"/>
</dbReference>
<dbReference type="InterPro" id="IPR001138">
    <property type="entry name" value="Zn2Cys6_DnaBD"/>
</dbReference>
<dbReference type="GO" id="GO:0043041">
    <property type="term" value="P:amino acid activation for nonribosomal peptide biosynthetic process"/>
    <property type="evidence" value="ECO:0007669"/>
    <property type="project" value="TreeGrafter"/>
</dbReference>
<organism evidence="8 9">
    <name type="scientific">Fusarium avenaceum</name>
    <dbReference type="NCBI Taxonomy" id="40199"/>
    <lineage>
        <taxon>Eukaryota</taxon>
        <taxon>Fungi</taxon>
        <taxon>Dikarya</taxon>
        <taxon>Ascomycota</taxon>
        <taxon>Pezizomycotina</taxon>
        <taxon>Sordariomycetes</taxon>
        <taxon>Hypocreomycetidae</taxon>
        <taxon>Hypocreales</taxon>
        <taxon>Nectriaceae</taxon>
        <taxon>Fusarium</taxon>
        <taxon>Fusarium tricinctum species complex</taxon>
    </lineage>
</organism>
<dbReference type="Gene3D" id="1.10.1200.10">
    <property type="entry name" value="ACP-like"/>
    <property type="match status" value="1"/>
</dbReference>
<dbReference type="CDD" id="cd00067">
    <property type="entry name" value="GAL4"/>
    <property type="match status" value="1"/>
</dbReference>
<evidence type="ECO:0000256" key="5">
    <source>
        <dbReference type="SAM" id="MobiDB-lite"/>
    </source>
</evidence>
<evidence type="ECO:0000256" key="4">
    <source>
        <dbReference type="ARBA" id="ARBA00023242"/>
    </source>
</evidence>
<evidence type="ECO:0000259" key="6">
    <source>
        <dbReference type="PROSITE" id="PS50048"/>
    </source>
</evidence>
<dbReference type="Gene3D" id="3.40.50.12780">
    <property type="entry name" value="N-terminal domain of ligase-like"/>
    <property type="match status" value="1"/>
</dbReference>
<accession>A0A9P7GQA9</accession>
<keyword evidence="3" id="KW-0436">Ligase</keyword>
<comment type="caution">
    <text evidence="8">The sequence shown here is derived from an EMBL/GenBank/DDBJ whole genome shotgun (WGS) entry which is preliminary data.</text>
</comment>
<dbReference type="Pfam" id="PF00668">
    <property type="entry name" value="Condensation"/>
    <property type="match status" value="1"/>
</dbReference>
<feature type="compositionally biased region" description="Basic and acidic residues" evidence="5">
    <location>
        <begin position="121"/>
        <end position="134"/>
    </location>
</feature>
<dbReference type="InterPro" id="IPR000873">
    <property type="entry name" value="AMP-dep_synth/lig_dom"/>
</dbReference>
<dbReference type="GO" id="GO:0005737">
    <property type="term" value="C:cytoplasm"/>
    <property type="evidence" value="ECO:0007669"/>
    <property type="project" value="TreeGrafter"/>
</dbReference>
<evidence type="ECO:0000256" key="3">
    <source>
        <dbReference type="ARBA" id="ARBA00022598"/>
    </source>
</evidence>
<dbReference type="SMART" id="SM00066">
    <property type="entry name" value="GAL4"/>
    <property type="match status" value="1"/>
</dbReference>
<protein>
    <submittedName>
        <fullName evidence="8">Uncharacterized protein</fullName>
    </submittedName>
</protein>
<dbReference type="Gene3D" id="3.30.559.30">
    <property type="entry name" value="Nonribosomal peptide synthetase, condensation domain"/>
    <property type="match status" value="1"/>
</dbReference>
<gene>
    <name evidence="8" type="ORF">KAF25_010981</name>
</gene>
<keyword evidence="2" id="KW-0597">Phosphoprotein</keyword>
<dbReference type="GO" id="GO:0008270">
    <property type="term" value="F:zinc ion binding"/>
    <property type="evidence" value="ECO:0007669"/>
    <property type="project" value="InterPro"/>
</dbReference>
<evidence type="ECO:0000313" key="8">
    <source>
        <dbReference type="EMBL" id="KAG5654857.1"/>
    </source>
</evidence>
<feature type="compositionally biased region" description="Polar residues" evidence="5">
    <location>
        <begin position="82"/>
        <end position="104"/>
    </location>
</feature>
<dbReference type="InterPro" id="IPR009081">
    <property type="entry name" value="PP-bd_ACP"/>
</dbReference>
<dbReference type="Pfam" id="PF00172">
    <property type="entry name" value="Zn_clus"/>
    <property type="match status" value="1"/>
</dbReference>
<reference evidence="8" key="1">
    <citation type="submission" date="2021-04" db="EMBL/GenBank/DDBJ databases">
        <title>Draft genome of Fusarium avenaceum strain F156N33, isolated from an atmospheric sample in Virginia.</title>
        <authorList>
            <person name="Yang S."/>
            <person name="Vinatzer B.A."/>
            <person name="Coleman J."/>
        </authorList>
    </citation>
    <scope>NUCLEOTIDE SEQUENCE</scope>
    <source>
        <strain evidence="8">F156N33</strain>
    </source>
</reference>
<dbReference type="SUPFAM" id="SSF56801">
    <property type="entry name" value="Acetyl-CoA synthetase-like"/>
    <property type="match status" value="1"/>
</dbReference>
<dbReference type="InterPro" id="IPR036864">
    <property type="entry name" value="Zn2-C6_fun-type_DNA-bd_sf"/>
</dbReference>
<dbReference type="Gene3D" id="4.10.240.10">
    <property type="entry name" value="Zn(2)-C6 fungal-type DNA-binding domain"/>
    <property type="match status" value="1"/>
</dbReference>
<dbReference type="EMBL" id="JAGPUO010000045">
    <property type="protein sequence ID" value="KAG5654857.1"/>
    <property type="molecule type" value="Genomic_DNA"/>
</dbReference>
<dbReference type="Pfam" id="PF00550">
    <property type="entry name" value="PP-binding"/>
    <property type="match status" value="1"/>
</dbReference>
<dbReference type="GO" id="GO:0044550">
    <property type="term" value="P:secondary metabolite biosynthetic process"/>
    <property type="evidence" value="ECO:0007669"/>
    <property type="project" value="TreeGrafter"/>
</dbReference>
<proteinExistence type="predicted"/>
<dbReference type="Pfam" id="PF07993">
    <property type="entry name" value="NAD_binding_4"/>
    <property type="match status" value="1"/>
</dbReference>
<dbReference type="PANTHER" id="PTHR45527:SF1">
    <property type="entry name" value="FATTY ACID SYNTHASE"/>
    <property type="match status" value="1"/>
</dbReference>
<dbReference type="InterPro" id="IPR036736">
    <property type="entry name" value="ACP-like_sf"/>
</dbReference>
<dbReference type="SUPFAM" id="SSF52777">
    <property type="entry name" value="CoA-dependent acyltransferases"/>
    <property type="match status" value="1"/>
</dbReference>
<dbReference type="SUPFAM" id="SSF47336">
    <property type="entry name" value="ACP-like"/>
    <property type="match status" value="1"/>
</dbReference>
<dbReference type="GO" id="GO:0016874">
    <property type="term" value="F:ligase activity"/>
    <property type="evidence" value="ECO:0007669"/>
    <property type="project" value="UniProtKB-KW"/>
</dbReference>
<dbReference type="InterPro" id="IPR045851">
    <property type="entry name" value="AMP-bd_C_sf"/>
</dbReference>
<keyword evidence="9" id="KW-1185">Reference proteome</keyword>
<dbReference type="SUPFAM" id="SSF51735">
    <property type="entry name" value="NAD(P)-binding Rossmann-fold domains"/>
    <property type="match status" value="1"/>
</dbReference>
<dbReference type="Gene3D" id="3.30.300.30">
    <property type="match status" value="1"/>
</dbReference>
<dbReference type="Pfam" id="PF00501">
    <property type="entry name" value="AMP-binding"/>
    <property type="match status" value="1"/>
</dbReference>
<dbReference type="SUPFAM" id="SSF57701">
    <property type="entry name" value="Zn2/Cys6 DNA-binding domain"/>
    <property type="match status" value="1"/>
</dbReference>
<evidence type="ECO:0000256" key="1">
    <source>
        <dbReference type="ARBA" id="ARBA00022450"/>
    </source>
</evidence>
<dbReference type="InterPro" id="IPR013120">
    <property type="entry name" value="FAR_NAD-bd"/>
</dbReference>
<dbReference type="InterPro" id="IPR020845">
    <property type="entry name" value="AMP-binding_CS"/>
</dbReference>
<keyword evidence="1" id="KW-0596">Phosphopantetheine</keyword>
<dbReference type="PANTHER" id="PTHR45527">
    <property type="entry name" value="NONRIBOSOMAL PEPTIDE SYNTHETASE"/>
    <property type="match status" value="1"/>
</dbReference>
<evidence type="ECO:0000313" key="9">
    <source>
        <dbReference type="Proteomes" id="UP000782241"/>
    </source>
</evidence>
<sequence length="1586" mass="175284">MFASRKLGFAIVSHRASPVSTAHISISSEMARRAHNKSRLGCRVCKQRKIKCDEGKPACERCVVTGRQCSYLKDAPGIPAPTSSLSVPSQEAQGIATPASSLSVPSRDATHLPTTPQLTPVDHDATTSLHHPDEQPPCLDNPSLTENRFSLAHLQLLEHIRSTMTTPGPFFHYAIERGYKLALGVPYLMDQLLALAAAHKSKIALENGDERLQRLFRVEATKLQTRALSGVALARNVVSRDNADALYIFSGFLGQQVLFDTFSAREPLSVTLDKLEQCFELNQSIRFTASEALKMGCSMTAGINGAEESYMTTSPHESASGTECAGILQRLRGGDLDQAVADVYCETVNVLQYLLDASRSSVERRVRVVQEWLVRVPYEYLTYLRQRRPEAIVILAYYAVLLHRARDYWATFDIKLDSDLCSLIRAKCSDLRITPFHFSLASFQALLARCLNTTEDLNIGIVDSNRSLDADDGQALGCYLNLIPLRVNHQSDQTFGSVAQRTMDMVLEALSNAGVPFEILLDHLKVSRHNIHHPLFQVIINYRHGIPSSSPFVEGNIEWTGAMAAKNSYDLAVEVSDIPRGACILSFTTQRYMYSADDTKLLMKWYIHMLKSFAQDSSIKLRSCPLIDAQEMSQSITLGHGPIVDIEWDGTLVDQVVSIAAELPNSTVIKQDDGKRVSYAEKMDRANQSLFYFLLSSTPSAFSWQSSNKAIIADNKPCHVLCCEATKRLAEDLVASGFGEMHKPELLLGLQDLLVPASSSVSDLMANVSSRDADAVILYTSGSTGVPKGVSLTHLGLLNQIYVLAVADVVGQREVVLQQTSHGFDMALDQIFNALARGGTLIMVGQQGRGDPRHVSKLMLSEGVTYTCIVPSEYHMMLQYGFDYLKQCRQWRFAHAGGEKVTHHLRRAFRDLSLPDLKLFNAYGPTETYLGCARGLVPYQTEEDIMSDSDGIRILPNYNLIIVDDNLNPIPSGFPGEICITSQYSLSPGYNNRPDETQHQFIDMNLKRDEKASQFISAYRTGDLGRLSLEDGILTVLGHIGSHDGQVKIRGQRVELDEIAATIIRCSNDTISNAAVSWRSSDEILIAFVVLGRDAGRGSMNWVRGELGQQLPLPNYMRPSVWVPMNKIPTNPNGKVDRHAINEYPMPSSALVDQFQLNGEVNNANVSLSKDEIRVTRIWEQVLREVALDTLYPNADFFYLGGTSRNLIELRLLLEKQFAPVKIRLPELFQHSSLGEMVALVSSQNINSLSDKLASQSSWTDWKEEVAYACQEALRPRQHSVATSPANDNEPLRLNPSGLVVVLTGATGFLGGSIAQCLVDNARVAEVHCIAIHLSQQANIIIHNGAQVSFLKTYQSLRRSNVSSTVELCRMALVRSIPLHFVSTGAVALVPTAGTHNDTQPTLFAQSANDRIPEPESQSGYRDSKWVAEQVLEEISNQRGLHVVIHWPASIVGPGAPKLDLMAAILNTSRALNLVPALESNVDGPLDLVSVQHVSSRLVDSALEIIEAATRKTSTSFIHHCSDTKLHPSELRKYLEEEEGQDARYSLVSLEEWLDAAAGTDIEPLLYDFLSISFTGGRRIQMPYLM</sequence>
<dbReference type="PROSITE" id="PS00463">
    <property type="entry name" value="ZN2_CY6_FUNGAL_1"/>
    <property type="match status" value="1"/>
</dbReference>
<dbReference type="Gene3D" id="3.40.50.720">
    <property type="entry name" value="NAD(P)-binding Rossmann-like Domain"/>
    <property type="match status" value="1"/>
</dbReference>
<evidence type="ECO:0000259" key="7">
    <source>
        <dbReference type="PROSITE" id="PS50075"/>
    </source>
</evidence>
<dbReference type="InterPro" id="IPR036291">
    <property type="entry name" value="NAD(P)-bd_dom_sf"/>
</dbReference>
<dbReference type="InterPro" id="IPR001242">
    <property type="entry name" value="Condensation_dom"/>
</dbReference>
<dbReference type="PROSITE" id="PS50075">
    <property type="entry name" value="CARRIER"/>
    <property type="match status" value="1"/>
</dbReference>
<dbReference type="GO" id="GO:0000981">
    <property type="term" value="F:DNA-binding transcription factor activity, RNA polymerase II-specific"/>
    <property type="evidence" value="ECO:0007669"/>
    <property type="project" value="InterPro"/>
</dbReference>
<keyword evidence="4" id="KW-0539">Nucleus</keyword>
<name>A0A9P7GQA9_9HYPO</name>
<dbReference type="GO" id="GO:0031177">
    <property type="term" value="F:phosphopantetheine binding"/>
    <property type="evidence" value="ECO:0007669"/>
    <property type="project" value="TreeGrafter"/>
</dbReference>
<feature type="domain" description="Carrier" evidence="7">
    <location>
        <begin position="1169"/>
        <end position="1245"/>
    </location>
</feature>
<dbReference type="Proteomes" id="UP000782241">
    <property type="component" value="Unassembled WGS sequence"/>
</dbReference>
<evidence type="ECO:0000256" key="2">
    <source>
        <dbReference type="ARBA" id="ARBA00022553"/>
    </source>
</evidence>